<gene>
    <name evidence="7" type="primary">tolA</name>
    <name evidence="7" type="ORF">HLB35_15340</name>
</gene>
<dbReference type="InterPro" id="IPR006260">
    <property type="entry name" value="TonB/TolA_C"/>
</dbReference>
<keyword evidence="3 6" id="KW-1133">Transmembrane helix</keyword>
<dbReference type="Pfam" id="PF13103">
    <property type="entry name" value="TonB_2"/>
    <property type="match status" value="1"/>
</dbReference>
<dbReference type="GO" id="GO:0043213">
    <property type="term" value="P:bacteriocin transport"/>
    <property type="evidence" value="ECO:0007669"/>
    <property type="project" value="InterPro"/>
</dbReference>
<dbReference type="NCBIfam" id="TIGR01352">
    <property type="entry name" value="tonB_Cterm"/>
    <property type="match status" value="1"/>
</dbReference>
<dbReference type="Proteomes" id="UP000588806">
    <property type="component" value="Unassembled WGS sequence"/>
</dbReference>
<dbReference type="AlphaFoldDB" id="A0A7Y3U0C1"/>
<dbReference type="NCBIfam" id="TIGR02794">
    <property type="entry name" value="tolA_full"/>
    <property type="match status" value="1"/>
</dbReference>
<evidence type="ECO:0000256" key="4">
    <source>
        <dbReference type="ARBA" id="ARBA00023136"/>
    </source>
</evidence>
<dbReference type="RefSeq" id="WP_171703243.1">
    <property type="nucleotide sequence ID" value="NZ_JABFHI010000009.1"/>
</dbReference>
<keyword evidence="8" id="KW-1185">Reference proteome</keyword>
<feature type="compositionally biased region" description="Basic and acidic residues" evidence="5">
    <location>
        <begin position="107"/>
        <end position="283"/>
    </location>
</feature>
<proteinExistence type="predicted"/>
<comment type="subcellular location">
    <subcellularLocation>
        <location evidence="1">Membrane</location>
        <topology evidence="1">Single-pass membrane protein</topology>
    </subcellularLocation>
</comment>
<evidence type="ECO:0000313" key="8">
    <source>
        <dbReference type="Proteomes" id="UP000588806"/>
    </source>
</evidence>
<accession>A0A7Y3U0C1</accession>
<name>A0A7Y3U0C1_9GAMM</name>
<protein>
    <submittedName>
        <fullName evidence="7">Cell envelope integrity protein TolA</fullName>
    </submittedName>
</protein>
<keyword evidence="2 6" id="KW-0812">Transmembrane</keyword>
<reference evidence="7 8" key="1">
    <citation type="submission" date="2020-05" db="EMBL/GenBank/DDBJ databases">
        <authorList>
            <person name="Ruan W."/>
            <person name="Jeon C.O."/>
            <person name="Chun B.H."/>
        </authorList>
    </citation>
    <scope>NUCLEOTIDE SEQUENCE [LARGE SCALE GENOMIC DNA]</scope>
    <source>
        <strain evidence="7 8">TBZ9</strain>
    </source>
</reference>
<evidence type="ECO:0000313" key="7">
    <source>
        <dbReference type="EMBL" id="NOG32782.1"/>
    </source>
</evidence>
<evidence type="ECO:0000256" key="5">
    <source>
        <dbReference type="SAM" id="MobiDB-lite"/>
    </source>
</evidence>
<dbReference type="GO" id="GO:0016020">
    <property type="term" value="C:membrane"/>
    <property type="evidence" value="ECO:0007669"/>
    <property type="project" value="UniProtKB-SubCell"/>
</dbReference>
<reference evidence="7 8" key="2">
    <citation type="submission" date="2020-06" db="EMBL/GenBank/DDBJ databases">
        <title>Halomonas songnenensis sp. nov., a moderately halophilic bacterium isolated from saline and alkaline soils.</title>
        <authorList>
            <person name="Jiang J."/>
            <person name="Pan Y."/>
        </authorList>
    </citation>
    <scope>NUCLEOTIDE SEQUENCE [LARGE SCALE GENOMIC DNA]</scope>
    <source>
        <strain evidence="7 8">TBZ9</strain>
    </source>
</reference>
<evidence type="ECO:0000256" key="2">
    <source>
        <dbReference type="ARBA" id="ARBA00022692"/>
    </source>
</evidence>
<evidence type="ECO:0000256" key="6">
    <source>
        <dbReference type="SAM" id="Phobius"/>
    </source>
</evidence>
<dbReference type="InterPro" id="IPR014161">
    <property type="entry name" value="Tol-Pal_TolA"/>
</dbReference>
<organism evidence="7 8">
    <name type="scientific">Vreelandella azerica</name>
    <dbReference type="NCBI Taxonomy" id="2732867"/>
    <lineage>
        <taxon>Bacteria</taxon>
        <taxon>Pseudomonadati</taxon>
        <taxon>Pseudomonadota</taxon>
        <taxon>Gammaproteobacteria</taxon>
        <taxon>Oceanospirillales</taxon>
        <taxon>Halomonadaceae</taxon>
        <taxon>Vreelandella</taxon>
    </lineage>
</organism>
<feature type="region of interest" description="Disordered" evidence="5">
    <location>
        <begin position="75"/>
        <end position="283"/>
    </location>
</feature>
<evidence type="ECO:0000256" key="3">
    <source>
        <dbReference type="ARBA" id="ARBA00022989"/>
    </source>
</evidence>
<dbReference type="SUPFAM" id="SSF74653">
    <property type="entry name" value="TolA/TonB C-terminal domain"/>
    <property type="match status" value="1"/>
</dbReference>
<comment type="caution">
    <text evidence="7">The sequence shown here is derived from an EMBL/GenBank/DDBJ whole genome shotgun (WGS) entry which is preliminary data.</text>
</comment>
<evidence type="ECO:0000256" key="1">
    <source>
        <dbReference type="ARBA" id="ARBA00004167"/>
    </source>
</evidence>
<dbReference type="EMBL" id="JABFHI010000009">
    <property type="protein sequence ID" value="NOG32782.1"/>
    <property type="molecule type" value="Genomic_DNA"/>
</dbReference>
<dbReference type="Gene3D" id="3.30.1150.10">
    <property type="match status" value="1"/>
</dbReference>
<sequence>MTKGKKTIAFLGRKRHKSDVGYGLPLILAVTLHALVVGLSVISLPSQDDTPESSSIVQATLVSTETFTDQAQQPFEQPTADVPEESQKTTLPDPGPTAQDIATEQAEAQRQREAEAEAQRQREAEAQRQREAEAEAQRQREAEAEAQRQREAEAEAQRQREAEAQRQREAEAQRQREAEAEAQRQREAEAEAQRQREAEAEAQRQREAEAEAQRQREAEAEAQRQREAEAEAQRQRESEAQRQRQREAEAEAQRQREAEAQRQREAEAEAQRQREAEAQRLREAEEARRAAELAERARQAEQAQNSFTNIVKNLVEQAWIIPPGASNNAAVTLNIRLGPSGEVLATSVVSSSGDGSFDRSAQQAVEQAAPFSELRDVPAEFQRNLRQFNLRFTPGMFADVNVKTNRDVAGFVSVEQHSVC</sequence>
<dbReference type="GO" id="GO:0019534">
    <property type="term" value="F:toxin transmembrane transporter activity"/>
    <property type="evidence" value="ECO:0007669"/>
    <property type="project" value="InterPro"/>
</dbReference>
<keyword evidence="4 6" id="KW-0472">Membrane</keyword>
<feature type="transmembrane region" description="Helical" evidence="6">
    <location>
        <begin position="20"/>
        <end position="44"/>
    </location>
</feature>